<dbReference type="Gene3D" id="1.10.1270.10">
    <property type="entry name" value="TrpR-like"/>
    <property type="match status" value="1"/>
</dbReference>
<gene>
    <name evidence="1" type="ORF">C0J27_01125</name>
</gene>
<dbReference type="Pfam" id="PF01371">
    <property type="entry name" value="Trp_repressor"/>
    <property type="match status" value="1"/>
</dbReference>
<dbReference type="InterPro" id="IPR000831">
    <property type="entry name" value="Trp_repress"/>
</dbReference>
<dbReference type="PANTHER" id="PTHR40080">
    <property type="entry name" value="LMO1763 PROTEIN"/>
    <property type="match status" value="1"/>
</dbReference>
<dbReference type="Proteomes" id="UP000254834">
    <property type="component" value="Chromosome"/>
</dbReference>
<dbReference type="KEGG" id="cdes:C0J27_01125"/>
<dbReference type="PANTHER" id="PTHR40080:SF1">
    <property type="entry name" value="TRPR-LIKE PROTEIN YERC_YECD"/>
    <property type="match status" value="1"/>
</dbReference>
<dbReference type="InterPro" id="IPR010921">
    <property type="entry name" value="Trp_repressor/repl_initiator"/>
</dbReference>
<name>A0A345ZAN5_9BACT</name>
<evidence type="ECO:0000313" key="2">
    <source>
        <dbReference type="Proteomes" id="UP000254834"/>
    </source>
</evidence>
<dbReference type="AlphaFoldDB" id="A0A345ZAN5"/>
<dbReference type="RefSeq" id="WP_115585367.1">
    <property type="nucleotide sequence ID" value="NZ_CP025544.1"/>
</dbReference>
<dbReference type="GO" id="GO:0003700">
    <property type="term" value="F:DNA-binding transcription factor activity"/>
    <property type="evidence" value="ECO:0007669"/>
    <property type="project" value="InterPro"/>
</dbReference>
<dbReference type="OrthoDB" id="2621539at2"/>
<dbReference type="InterPro" id="IPR038116">
    <property type="entry name" value="TrpR-like_sf"/>
</dbReference>
<evidence type="ECO:0000313" key="1">
    <source>
        <dbReference type="EMBL" id="AXK60352.1"/>
    </source>
</evidence>
<dbReference type="EMBL" id="CP025544">
    <property type="protein sequence ID" value="AXK60352.1"/>
    <property type="molecule type" value="Genomic_DNA"/>
</dbReference>
<protein>
    <recommendedName>
        <fullName evidence="3">Transcriptional regulator</fullName>
    </recommendedName>
</protein>
<proteinExistence type="predicted"/>
<keyword evidence="2" id="KW-1185">Reference proteome</keyword>
<sequence length="107" mass="12395">MKIDVVHELQKDHAIADLCDALLLLQNREEMHRFLKDLCTPQEIKALSERWRVCKLLSTTELSYRDINSKIGASLATIGRVARFLHNEPYGGYELVLERMRAQSEKL</sequence>
<dbReference type="GO" id="GO:0043565">
    <property type="term" value="F:sequence-specific DNA binding"/>
    <property type="evidence" value="ECO:0007669"/>
    <property type="project" value="InterPro"/>
</dbReference>
<dbReference type="InterPro" id="IPR013368">
    <property type="entry name" value="YecD_YerC"/>
</dbReference>
<dbReference type="NCBIfam" id="TIGR02531">
    <property type="entry name" value="yecD_yerC"/>
    <property type="match status" value="1"/>
</dbReference>
<dbReference type="SUPFAM" id="SSF48295">
    <property type="entry name" value="TrpR-like"/>
    <property type="match status" value="1"/>
</dbReference>
<reference evidence="1 2" key="1">
    <citation type="submission" date="2017-12" db="EMBL/GenBank/DDBJ databases">
        <title>Chromulinavorax destructans is a abundant pathogen of dominant heterotrophic picoflagllates.</title>
        <authorList>
            <person name="Deeg C.M."/>
            <person name="Zimmer M."/>
            <person name="Suttle C.A."/>
        </authorList>
    </citation>
    <scope>NUCLEOTIDE SEQUENCE [LARGE SCALE GENOMIC DNA]</scope>
    <source>
        <strain evidence="1 2">SeV1</strain>
    </source>
</reference>
<dbReference type="PIRSF" id="PIRSF012508">
    <property type="entry name" value="YerC"/>
    <property type="match status" value="1"/>
</dbReference>
<accession>A0A345ZAN5</accession>
<evidence type="ECO:0008006" key="3">
    <source>
        <dbReference type="Google" id="ProtNLM"/>
    </source>
</evidence>
<organism evidence="1 2">
    <name type="scientific">Candidatus Chromulinivorax destructor</name>
    <dbReference type="NCBI Taxonomy" id="2066483"/>
    <lineage>
        <taxon>Bacteria</taxon>
        <taxon>Candidatus Babelota</taxon>
        <taxon>Candidatus Babeliae</taxon>
        <taxon>Candidatus Babeliales</taxon>
        <taxon>Candidatus Chromulinivoraceae</taxon>
        <taxon>Candidatus Chromulinivorax</taxon>
    </lineage>
</organism>